<comment type="similarity">
    <text evidence="1 6">Belongs to the oleosin family.</text>
</comment>
<dbReference type="InterPro" id="IPR000136">
    <property type="entry name" value="Oleosin"/>
</dbReference>
<sequence length="438" mass="49822">MARFDKLESRLESRCEEIDRRVKNLHASKVAYRRQSYADFDSGVPRRRPTGWDPPFETSSHRVGETRAPPLPEPLLYRSWQPSCWEPPPHRESQEYSDYDQPPPCLPSCWDTPSRQIDHLRQQRSPRLSTQPWHPEIMGFEEKMEEFDQVSEKTEEYDQESVKTEDFEQESNFSSPFYFKLLNPSFFVNQENSSEMEKIVSLEDVCGEKEEEDFRAEGERVDEEFCYEIKLIPGSHSSSLDRESDAHQEMEINDSSNWMGSFLDEADESKSSLLDDDNHENKATFDEEEFIEMEPQSTRYDHPQRQQLSHQVAKTTTAVTLGGSLMVLSGLTLTATVIALVLATPVLVIFSPVLVPAAITVFLIIAGLVTSGGFGVVASFVFYWMYRYATGEQPIGADQIDRARDKIAHAAHDVKEKAEQYGQGGVGGQQQVKGGQGI</sequence>
<name>A0A8X8YBN9_SALSN</name>
<dbReference type="GO" id="GO:0016020">
    <property type="term" value="C:membrane"/>
    <property type="evidence" value="ECO:0007669"/>
    <property type="project" value="UniProtKB-SubCell"/>
</dbReference>
<comment type="subcellular location">
    <subcellularLocation>
        <location evidence="6">Lipid droplet</location>
    </subcellularLocation>
    <subcellularLocation>
        <location evidence="6">Membrane</location>
        <topology evidence="6">Multi-pass membrane protein</topology>
    </subcellularLocation>
</comment>
<evidence type="ECO:0000256" key="8">
    <source>
        <dbReference type="SAM" id="Phobius"/>
    </source>
</evidence>
<dbReference type="PANTHER" id="PTHR33203">
    <property type="entry name" value="OLEOSIN"/>
    <property type="match status" value="1"/>
</dbReference>
<evidence type="ECO:0000256" key="7">
    <source>
        <dbReference type="SAM" id="MobiDB-lite"/>
    </source>
</evidence>
<keyword evidence="4 8" id="KW-1133">Transmembrane helix</keyword>
<keyword evidence="5 8" id="KW-0472">Membrane</keyword>
<evidence type="ECO:0000256" key="1">
    <source>
        <dbReference type="ARBA" id="ARBA00010858"/>
    </source>
</evidence>
<evidence type="ECO:0000256" key="5">
    <source>
        <dbReference type="ARBA" id="ARBA00023136"/>
    </source>
</evidence>
<protein>
    <recommendedName>
        <fullName evidence="6">Oleosin</fullName>
    </recommendedName>
</protein>
<evidence type="ECO:0000256" key="4">
    <source>
        <dbReference type="ARBA" id="ARBA00022989"/>
    </source>
</evidence>
<dbReference type="Pfam" id="PF01277">
    <property type="entry name" value="Oleosin"/>
    <property type="match status" value="1"/>
</dbReference>
<dbReference type="GO" id="GO:0019915">
    <property type="term" value="P:lipid storage"/>
    <property type="evidence" value="ECO:0007669"/>
    <property type="project" value="TreeGrafter"/>
</dbReference>
<reference evidence="9" key="1">
    <citation type="submission" date="2018-01" db="EMBL/GenBank/DDBJ databases">
        <authorList>
            <person name="Mao J.F."/>
        </authorList>
    </citation>
    <scope>NUCLEOTIDE SEQUENCE</scope>
    <source>
        <strain evidence="9">Huo1</strain>
        <tissue evidence="9">Leaf</tissue>
    </source>
</reference>
<proteinExistence type="inferred from homology"/>
<evidence type="ECO:0000313" key="9">
    <source>
        <dbReference type="EMBL" id="KAG6428439.1"/>
    </source>
</evidence>
<feature type="region of interest" description="Disordered" evidence="7">
    <location>
        <begin position="418"/>
        <end position="438"/>
    </location>
</feature>
<feature type="transmembrane region" description="Helical" evidence="8">
    <location>
        <begin position="331"/>
        <end position="355"/>
    </location>
</feature>
<keyword evidence="3 8" id="KW-0812">Transmembrane</keyword>
<comment type="caution">
    <text evidence="9">The sequence shown here is derived from an EMBL/GenBank/DDBJ whole genome shotgun (WGS) entry which is preliminary data.</text>
</comment>
<organism evidence="9">
    <name type="scientific">Salvia splendens</name>
    <name type="common">Scarlet sage</name>
    <dbReference type="NCBI Taxonomy" id="180675"/>
    <lineage>
        <taxon>Eukaryota</taxon>
        <taxon>Viridiplantae</taxon>
        <taxon>Streptophyta</taxon>
        <taxon>Embryophyta</taxon>
        <taxon>Tracheophyta</taxon>
        <taxon>Spermatophyta</taxon>
        <taxon>Magnoliopsida</taxon>
        <taxon>eudicotyledons</taxon>
        <taxon>Gunneridae</taxon>
        <taxon>Pentapetalae</taxon>
        <taxon>asterids</taxon>
        <taxon>lamiids</taxon>
        <taxon>Lamiales</taxon>
        <taxon>Lamiaceae</taxon>
        <taxon>Nepetoideae</taxon>
        <taxon>Mentheae</taxon>
        <taxon>Salviinae</taxon>
        <taxon>Salvia</taxon>
        <taxon>Salvia subgen. Calosphace</taxon>
        <taxon>core Calosphace</taxon>
    </lineage>
</organism>
<keyword evidence="2 6" id="KW-0551">Lipid droplet</keyword>
<dbReference type="GO" id="GO:0012511">
    <property type="term" value="C:monolayer-surrounded lipid storage body"/>
    <property type="evidence" value="ECO:0007669"/>
    <property type="project" value="InterPro"/>
</dbReference>
<feature type="region of interest" description="Disordered" evidence="7">
    <location>
        <begin position="36"/>
        <end position="73"/>
    </location>
</feature>
<dbReference type="GO" id="GO:0005576">
    <property type="term" value="C:extracellular region"/>
    <property type="evidence" value="ECO:0007669"/>
    <property type="project" value="TreeGrafter"/>
</dbReference>
<accession>A0A8X8YBN9</accession>
<feature type="compositionally biased region" description="Gly residues" evidence="7">
    <location>
        <begin position="422"/>
        <end position="438"/>
    </location>
</feature>
<reference evidence="9" key="2">
    <citation type="submission" date="2020-08" db="EMBL/GenBank/DDBJ databases">
        <title>Plant Genome Project.</title>
        <authorList>
            <person name="Zhang R.-G."/>
        </authorList>
    </citation>
    <scope>NUCLEOTIDE SEQUENCE</scope>
    <source>
        <strain evidence="9">Huo1</strain>
        <tissue evidence="9">Leaf</tissue>
    </source>
</reference>
<dbReference type="PANTHER" id="PTHR33203:SF31">
    <property type="entry name" value="OLEOSIN"/>
    <property type="match status" value="1"/>
</dbReference>
<keyword evidence="10" id="KW-1185">Reference proteome</keyword>
<dbReference type="GO" id="GO:0048608">
    <property type="term" value="P:reproductive structure development"/>
    <property type="evidence" value="ECO:0007669"/>
    <property type="project" value="UniProtKB-ARBA"/>
</dbReference>
<evidence type="ECO:0000256" key="2">
    <source>
        <dbReference type="ARBA" id="ARBA00022677"/>
    </source>
</evidence>
<dbReference type="PROSITE" id="PS00811">
    <property type="entry name" value="OLEOSINS"/>
    <property type="match status" value="1"/>
</dbReference>
<dbReference type="AlphaFoldDB" id="A0A8X8YBN9"/>
<evidence type="ECO:0000256" key="6">
    <source>
        <dbReference type="RuleBase" id="RU000540"/>
    </source>
</evidence>
<feature type="transmembrane region" description="Helical" evidence="8">
    <location>
        <begin position="361"/>
        <end position="386"/>
    </location>
</feature>
<dbReference type="Proteomes" id="UP000298416">
    <property type="component" value="Unassembled WGS sequence"/>
</dbReference>
<gene>
    <name evidence="9" type="ORF">SASPL_112690</name>
</gene>
<dbReference type="GO" id="GO:0009791">
    <property type="term" value="P:post-embryonic development"/>
    <property type="evidence" value="ECO:0007669"/>
    <property type="project" value="UniProtKB-ARBA"/>
</dbReference>
<evidence type="ECO:0000313" key="10">
    <source>
        <dbReference type="Proteomes" id="UP000298416"/>
    </source>
</evidence>
<evidence type="ECO:0000256" key="3">
    <source>
        <dbReference type="ARBA" id="ARBA00022692"/>
    </source>
</evidence>
<dbReference type="EMBL" id="PNBA02000004">
    <property type="protein sequence ID" value="KAG6428439.1"/>
    <property type="molecule type" value="Genomic_DNA"/>
</dbReference>